<dbReference type="SUPFAM" id="SSF55486">
    <property type="entry name" value="Metalloproteases ('zincins'), catalytic domain"/>
    <property type="match status" value="1"/>
</dbReference>
<dbReference type="OrthoDB" id="733404at2"/>
<keyword evidence="3" id="KW-1185">Reference proteome</keyword>
<dbReference type="Gene3D" id="3.40.390.10">
    <property type="entry name" value="Collagenase (Catalytic Domain)"/>
    <property type="match status" value="1"/>
</dbReference>
<evidence type="ECO:0008006" key="4">
    <source>
        <dbReference type="Google" id="ProtNLM"/>
    </source>
</evidence>
<sequence>MKPILLIIFAIFLNHCAQDQNKRKNRAEPQTYFLGDPQVLIAGTSKNLNSFVSLDNLLNFEDYSLQGHYDFAPRAIQTGPITSQEELEDRNATDRPTAPQKIPSYQFEAINDETITYSDKTIPEYPQLRFSKVQDEFHLTHINGVAVEPLHYSLSENGEVFSILMSYQSRYGETLKALYFTKNKAISSFRRFTERNFAYLIDRSVAVGWEERLDLSLCGSMSPEERRTFTRSISKWETAPGKISDLDFSLNYQPVAQPFSDVNQTCVQLISGYRLETQEDLAVLGVAIPVINPASGRIVAANSFIFDDAHDKIKARDQFEATITHEIGHVLGLGHEFLRDPDTGRPVHDSIMGYANYPEISDWDRDAIEALYSEETGSFTFVD</sequence>
<dbReference type="RefSeq" id="WP_132323252.1">
    <property type="nucleotide sequence ID" value="NZ_FWZT01000021.1"/>
</dbReference>
<evidence type="ECO:0000256" key="1">
    <source>
        <dbReference type="SAM" id="MobiDB-lite"/>
    </source>
</evidence>
<organism evidence="2 3">
    <name type="scientific">Pseudobacteriovorax antillogorgiicola</name>
    <dbReference type="NCBI Taxonomy" id="1513793"/>
    <lineage>
        <taxon>Bacteria</taxon>
        <taxon>Pseudomonadati</taxon>
        <taxon>Bdellovibrionota</taxon>
        <taxon>Oligoflexia</taxon>
        <taxon>Oligoflexales</taxon>
        <taxon>Pseudobacteriovoracaceae</taxon>
        <taxon>Pseudobacteriovorax</taxon>
    </lineage>
</organism>
<feature type="region of interest" description="Disordered" evidence="1">
    <location>
        <begin position="80"/>
        <end position="99"/>
    </location>
</feature>
<protein>
    <recommendedName>
        <fullName evidence="4">Matrixin</fullName>
    </recommendedName>
</protein>
<reference evidence="3" key="1">
    <citation type="submission" date="2017-04" db="EMBL/GenBank/DDBJ databases">
        <authorList>
            <person name="Varghese N."/>
            <person name="Submissions S."/>
        </authorList>
    </citation>
    <scope>NUCLEOTIDE SEQUENCE [LARGE SCALE GENOMIC DNA]</scope>
    <source>
        <strain evidence="3">RKEM611</strain>
    </source>
</reference>
<name>A0A1Y6CG98_9BACT</name>
<proteinExistence type="predicted"/>
<gene>
    <name evidence="2" type="ORF">SAMN06296036_121128</name>
</gene>
<dbReference type="EMBL" id="FWZT01000021">
    <property type="protein sequence ID" value="SMF63272.1"/>
    <property type="molecule type" value="Genomic_DNA"/>
</dbReference>
<evidence type="ECO:0000313" key="2">
    <source>
        <dbReference type="EMBL" id="SMF63272.1"/>
    </source>
</evidence>
<evidence type="ECO:0000313" key="3">
    <source>
        <dbReference type="Proteomes" id="UP000192907"/>
    </source>
</evidence>
<dbReference type="Proteomes" id="UP000192907">
    <property type="component" value="Unassembled WGS sequence"/>
</dbReference>
<dbReference type="InterPro" id="IPR024079">
    <property type="entry name" value="MetalloPept_cat_dom_sf"/>
</dbReference>
<dbReference type="GO" id="GO:0008237">
    <property type="term" value="F:metallopeptidase activity"/>
    <property type="evidence" value="ECO:0007669"/>
    <property type="project" value="InterPro"/>
</dbReference>
<accession>A0A1Y6CG98</accession>
<dbReference type="AlphaFoldDB" id="A0A1Y6CG98"/>